<evidence type="ECO:0000313" key="2">
    <source>
        <dbReference type="EMBL" id="TKA11386.1"/>
    </source>
</evidence>
<keyword evidence="3" id="KW-1185">Reference proteome</keyword>
<dbReference type="InterPro" id="IPR057170">
    <property type="entry name" value="DUF7848"/>
</dbReference>
<dbReference type="RefSeq" id="WP_136723337.1">
    <property type="nucleotide sequence ID" value="NZ_SUMC01000008.1"/>
</dbReference>
<reference evidence="2 3" key="1">
    <citation type="submission" date="2019-04" db="EMBL/GenBank/DDBJ databases">
        <title>Streptomyces oryziradicis sp. nov., a novel actinomycete isolated from rhizosphere soil of rice (Oryza sativa L.).</title>
        <authorList>
            <person name="Li C."/>
        </authorList>
    </citation>
    <scope>NUCLEOTIDE SEQUENCE [LARGE SCALE GENOMIC DNA]</scope>
    <source>
        <strain evidence="2 3">NEAU-C40</strain>
    </source>
</reference>
<dbReference type="AlphaFoldDB" id="A0A4U0SNL7"/>
<comment type="caution">
    <text evidence="2">The sequence shown here is derived from an EMBL/GenBank/DDBJ whole genome shotgun (WGS) entry which is preliminary data.</text>
</comment>
<organism evidence="2 3">
    <name type="scientific">Actinacidiphila oryziradicis</name>
    <dbReference type="NCBI Taxonomy" id="2571141"/>
    <lineage>
        <taxon>Bacteria</taxon>
        <taxon>Bacillati</taxon>
        <taxon>Actinomycetota</taxon>
        <taxon>Actinomycetes</taxon>
        <taxon>Kitasatosporales</taxon>
        <taxon>Streptomycetaceae</taxon>
        <taxon>Actinacidiphila</taxon>
    </lineage>
</organism>
<dbReference type="OrthoDB" id="4246702at2"/>
<proteinExistence type="predicted"/>
<evidence type="ECO:0000313" key="3">
    <source>
        <dbReference type="Proteomes" id="UP000305778"/>
    </source>
</evidence>
<feature type="domain" description="DUF7848" evidence="1">
    <location>
        <begin position="1"/>
        <end position="76"/>
    </location>
</feature>
<dbReference type="EMBL" id="SUMC01000008">
    <property type="protein sequence ID" value="TKA11386.1"/>
    <property type="molecule type" value="Genomic_DNA"/>
</dbReference>
<dbReference type="Proteomes" id="UP000305778">
    <property type="component" value="Unassembled WGS sequence"/>
</dbReference>
<accession>A0A4U0SNL7</accession>
<protein>
    <recommendedName>
        <fullName evidence="1">DUF7848 domain-containing protein</fullName>
    </recommendedName>
</protein>
<dbReference type="Pfam" id="PF25232">
    <property type="entry name" value="DUF7848"/>
    <property type="match status" value="1"/>
</dbReference>
<evidence type="ECO:0000259" key="1">
    <source>
        <dbReference type="Pfam" id="PF25232"/>
    </source>
</evidence>
<name>A0A4U0SNL7_9ACTN</name>
<gene>
    <name evidence="2" type="ORF">FCI23_11105</name>
</gene>
<sequence length="81" mass="9100">MKRAVLRFVAWTIALNQEPDAEPITHAMQCAACGEKSLPFEDIEPAQLWALKHAGRTRHDIYREAITRPWRALPADGAPPP</sequence>